<dbReference type="SUPFAM" id="SSF52777">
    <property type="entry name" value="CoA-dependent acyltransferases"/>
    <property type="match status" value="2"/>
</dbReference>
<name>A0ABX1FF73_9PSEU</name>
<dbReference type="EMBL" id="VSRL01000034">
    <property type="protein sequence ID" value="NKE57593.1"/>
    <property type="molecule type" value="Genomic_DNA"/>
</dbReference>
<keyword evidence="3" id="KW-0597">Phosphoprotein</keyword>
<comment type="cofactor">
    <cofactor evidence="1">
        <name>pantetheine 4'-phosphate</name>
        <dbReference type="ChEBI" id="CHEBI:47942"/>
    </cofactor>
</comment>
<dbReference type="Gene3D" id="3.30.559.10">
    <property type="entry name" value="Chloramphenicol acetyltransferase-like domain"/>
    <property type="match status" value="1"/>
</dbReference>
<dbReference type="Pfam" id="PF00668">
    <property type="entry name" value="Condensation"/>
    <property type="match status" value="1"/>
</dbReference>
<dbReference type="SUPFAM" id="SSF47336">
    <property type="entry name" value="ACP-like"/>
    <property type="match status" value="1"/>
</dbReference>
<feature type="region of interest" description="Disordered" evidence="4">
    <location>
        <begin position="568"/>
        <end position="587"/>
    </location>
</feature>
<dbReference type="PROSITE" id="PS50075">
    <property type="entry name" value="CARRIER"/>
    <property type="match status" value="1"/>
</dbReference>
<dbReference type="Gene3D" id="3.30.559.30">
    <property type="entry name" value="Nonribosomal peptide synthetase, condensation domain"/>
    <property type="match status" value="1"/>
</dbReference>
<dbReference type="InterPro" id="IPR009081">
    <property type="entry name" value="PP-bd_ACP"/>
</dbReference>
<accession>A0ABX1FF73</accession>
<sequence length="603" mass="67188">MNDSVARLARLTPEQRARLVARARQGAPERESRVPRVDPGGPIPASFAQEQLWFLSRLAPGVPNYNVPFRFALDGPLDVDALTGAFNDVIERHDVLRTTLAATQDGLRQIVHRHQERELPERDLSGYEEPDALAERRAFELARTVFDLEQGPLWTAELQKLAERRHVLVWVASHAIADGGSIGVVVDELAKCYTARVTGKPAQLGENPVQFGDFAAWQRQELTAERIGELLGYWREQVRGYAGLGLSYDHPKRPGLDGRTITFRVDPSTGALIDKLAKKRASSPFMVLLATYQVLLMRLSGRDDIAVTAPLAGRDRPEFERVAGSLTNTVVLRTSLRENPSFGDLVDRVRDVTFDALKHADLPFGKLVEEVRPARDGQSNPIAQTIFSYAGTPMTRSETPFGPDVRMRCDGMSNDTVRFDFELVLDEKLEGLSARFEYNADWIERASAELICQAYQEILASAVRHPEQKLDELPAPELPRWEPEEDIPEQVRRSTGAVSPLEERLTELWAARLDVERVGRDDDFFGLGGHSFLATELVADINDQLGSRLTVLELFQASTVASLAKVIEETPGTEPDEPDLAETVESMSDDEVAAALRRLRSRA</sequence>
<dbReference type="Pfam" id="PF00550">
    <property type="entry name" value="PP-binding"/>
    <property type="match status" value="1"/>
</dbReference>
<dbReference type="InterPro" id="IPR036736">
    <property type="entry name" value="ACP-like_sf"/>
</dbReference>
<dbReference type="InterPro" id="IPR020806">
    <property type="entry name" value="PKS_PP-bd"/>
</dbReference>
<keyword evidence="7" id="KW-1185">Reference proteome</keyword>
<dbReference type="PANTHER" id="PTHR45527:SF1">
    <property type="entry name" value="FATTY ACID SYNTHASE"/>
    <property type="match status" value="1"/>
</dbReference>
<gene>
    <name evidence="6" type="ORF">FXN61_12400</name>
</gene>
<dbReference type="InterPro" id="IPR029058">
    <property type="entry name" value="AB_hydrolase_fold"/>
</dbReference>
<dbReference type="RefSeq" id="WP_167973466.1">
    <property type="nucleotide sequence ID" value="NZ_VSRL01000034.1"/>
</dbReference>
<dbReference type="InterPro" id="IPR023213">
    <property type="entry name" value="CAT-like_dom_sf"/>
</dbReference>
<dbReference type="PANTHER" id="PTHR45527">
    <property type="entry name" value="NONRIBOSOMAL PEPTIDE SYNTHETASE"/>
    <property type="match status" value="1"/>
</dbReference>
<dbReference type="CDD" id="cd19531">
    <property type="entry name" value="LCL_NRPS-like"/>
    <property type="match status" value="1"/>
</dbReference>
<feature type="domain" description="Carrier" evidence="5">
    <location>
        <begin position="496"/>
        <end position="571"/>
    </location>
</feature>
<proteinExistence type="predicted"/>
<dbReference type="SMART" id="SM00823">
    <property type="entry name" value="PKS_PP"/>
    <property type="match status" value="1"/>
</dbReference>
<evidence type="ECO:0000313" key="6">
    <source>
        <dbReference type="EMBL" id="NKE57593.1"/>
    </source>
</evidence>
<feature type="compositionally biased region" description="Basic and acidic residues" evidence="4">
    <location>
        <begin position="27"/>
        <end position="36"/>
    </location>
</feature>
<evidence type="ECO:0000256" key="4">
    <source>
        <dbReference type="SAM" id="MobiDB-lite"/>
    </source>
</evidence>
<feature type="compositionally biased region" description="Acidic residues" evidence="4">
    <location>
        <begin position="574"/>
        <end position="587"/>
    </location>
</feature>
<feature type="region of interest" description="Disordered" evidence="4">
    <location>
        <begin position="22"/>
        <end position="41"/>
    </location>
</feature>
<dbReference type="Gene3D" id="3.40.50.1820">
    <property type="entry name" value="alpha/beta hydrolase"/>
    <property type="match status" value="1"/>
</dbReference>
<dbReference type="Proteomes" id="UP001515943">
    <property type="component" value="Unassembled WGS sequence"/>
</dbReference>
<evidence type="ECO:0000313" key="7">
    <source>
        <dbReference type="Proteomes" id="UP001515943"/>
    </source>
</evidence>
<reference evidence="6 7" key="1">
    <citation type="submission" date="2019-08" db="EMBL/GenBank/DDBJ databases">
        <title>Lentzea from Indian Himalayas.</title>
        <authorList>
            <person name="Mandal S."/>
            <person name="Mallick Gupta A."/>
            <person name="Maiti P.K."/>
            <person name="Sarkar J."/>
            <person name="Mandal S."/>
        </authorList>
    </citation>
    <scope>NUCLEOTIDE SEQUENCE [LARGE SCALE GENOMIC DNA]</scope>
    <source>
        <strain evidence="6 7">PSKA42</strain>
    </source>
</reference>
<evidence type="ECO:0000259" key="5">
    <source>
        <dbReference type="PROSITE" id="PS50075"/>
    </source>
</evidence>
<protein>
    <recommendedName>
        <fullName evidence="5">Carrier domain-containing protein</fullName>
    </recommendedName>
</protein>
<evidence type="ECO:0000256" key="3">
    <source>
        <dbReference type="ARBA" id="ARBA00022553"/>
    </source>
</evidence>
<evidence type="ECO:0000256" key="1">
    <source>
        <dbReference type="ARBA" id="ARBA00001957"/>
    </source>
</evidence>
<organism evidence="6 7">
    <name type="scientific">Lentzea indica</name>
    <dbReference type="NCBI Taxonomy" id="2604800"/>
    <lineage>
        <taxon>Bacteria</taxon>
        <taxon>Bacillati</taxon>
        <taxon>Actinomycetota</taxon>
        <taxon>Actinomycetes</taxon>
        <taxon>Pseudonocardiales</taxon>
        <taxon>Pseudonocardiaceae</taxon>
        <taxon>Lentzea</taxon>
    </lineage>
</organism>
<keyword evidence="2" id="KW-0596">Phosphopantetheine</keyword>
<evidence type="ECO:0000256" key="2">
    <source>
        <dbReference type="ARBA" id="ARBA00022450"/>
    </source>
</evidence>
<comment type="caution">
    <text evidence="6">The sequence shown here is derived from an EMBL/GenBank/DDBJ whole genome shotgun (WGS) entry which is preliminary data.</text>
</comment>
<dbReference type="InterPro" id="IPR001242">
    <property type="entry name" value="Condensation_dom"/>
</dbReference>